<protein>
    <recommendedName>
        <fullName evidence="5">DUF2149 domain-containing protein</fullName>
    </recommendedName>
</protein>
<evidence type="ECO:0000313" key="3">
    <source>
        <dbReference type="EMBL" id="AKB73462.1"/>
    </source>
</evidence>
<dbReference type="InterPro" id="IPR018676">
    <property type="entry name" value="DUF2149"/>
</dbReference>
<keyword evidence="2" id="KW-0472">Membrane</keyword>
<name>A0A0E3S306_9EURY</name>
<dbReference type="OrthoDB" id="147965at2157"/>
<dbReference type="Proteomes" id="UP000033072">
    <property type="component" value="Chromosome"/>
</dbReference>
<dbReference type="STRING" id="1434111.MSLAZ_0201"/>
<feature type="region of interest" description="Disordered" evidence="1">
    <location>
        <begin position="113"/>
        <end position="143"/>
    </location>
</feature>
<dbReference type="HOGENOM" id="CLU_156335_0_0_2"/>
<organism evidence="3 4">
    <name type="scientific">Methanosarcina lacustris Z-7289</name>
    <dbReference type="NCBI Taxonomy" id="1434111"/>
    <lineage>
        <taxon>Archaea</taxon>
        <taxon>Methanobacteriati</taxon>
        <taxon>Methanobacteriota</taxon>
        <taxon>Stenosarchaea group</taxon>
        <taxon>Methanomicrobia</taxon>
        <taxon>Methanosarcinales</taxon>
        <taxon>Methanosarcinaceae</taxon>
        <taxon>Methanosarcina</taxon>
    </lineage>
</organism>
<feature type="compositionally biased region" description="Low complexity" evidence="1">
    <location>
        <begin position="121"/>
        <end position="143"/>
    </location>
</feature>
<dbReference type="KEGG" id="mls:MSLAZ_0201"/>
<proteinExistence type="predicted"/>
<evidence type="ECO:0000256" key="1">
    <source>
        <dbReference type="SAM" id="MobiDB-lite"/>
    </source>
</evidence>
<dbReference type="Pfam" id="PF09919">
    <property type="entry name" value="DUF2149"/>
    <property type="match status" value="1"/>
</dbReference>
<dbReference type="AlphaFoldDB" id="A0A0E3S306"/>
<keyword evidence="2" id="KW-0812">Transmembrane</keyword>
<sequence length="143" mass="15282">MRKSRRYRRTGLLNDSDEQNPMTGVANLFDVAMVFSVALLVALVMSYHLPELLSSNENITIVKNPGAEDMKIIIKEEGKPIEVLNMTENIGGGTGEALGTAYKLADGRVIYVPDDSEGNGTSSSTDTSTSTDTSSSTDTSTSV</sequence>
<accession>A0A0E3S306</accession>
<reference evidence="3 4" key="1">
    <citation type="submission" date="2014-07" db="EMBL/GenBank/DDBJ databases">
        <title>Methanogenic archaea and the global carbon cycle.</title>
        <authorList>
            <person name="Henriksen J.R."/>
            <person name="Luke J."/>
            <person name="Reinhart S."/>
            <person name="Benedict M.N."/>
            <person name="Youngblut N.D."/>
            <person name="Metcalf M.E."/>
            <person name="Whitaker R.J."/>
            <person name="Metcalf W.W."/>
        </authorList>
    </citation>
    <scope>NUCLEOTIDE SEQUENCE [LARGE SCALE GENOMIC DNA]</scope>
    <source>
        <strain evidence="3 4">Z-7289</strain>
    </source>
</reference>
<feature type="transmembrane region" description="Helical" evidence="2">
    <location>
        <begin position="28"/>
        <end position="49"/>
    </location>
</feature>
<evidence type="ECO:0008006" key="5">
    <source>
        <dbReference type="Google" id="ProtNLM"/>
    </source>
</evidence>
<dbReference type="PATRIC" id="fig|1434111.4.peg.249"/>
<keyword evidence="4" id="KW-1185">Reference proteome</keyword>
<gene>
    <name evidence="3" type="ORF">MSLAZ_0201</name>
</gene>
<dbReference type="RefSeq" id="WP_048128809.1">
    <property type="nucleotide sequence ID" value="NZ_CP009515.1"/>
</dbReference>
<evidence type="ECO:0000256" key="2">
    <source>
        <dbReference type="SAM" id="Phobius"/>
    </source>
</evidence>
<dbReference type="EMBL" id="CP009515">
    <property type="protein sequence ID" value="AKB73462.1"/>
    <property type="molecule type" value="Genomic_DNA"/>
</dbReference>
<evidence type="ECO:0000313" key="4">
    <source>
        <dbReference type="Proteomes" id="UP000033072"/>
    </source>
</evidence>
<keyword evidence="2" id="KW-1133">Transmembrane helix</keyword>
<dbReference type="GeneID" id="24804872"/>